<dbReference type="Proteomes" id="UP001066276">
    <property type="component" value="Chromosome 7"/>
</dbReference>
<evidence type="ECO:0000256" key="1">
    <source>
        <dbReference type="SAM" id="MobiDB-lite"/>
    </source>
</evidence>
<name>A0AAV7PG13_PLEWA</name>
<proteinExistence type="predicted"/>
<evidence type="ECO:0000313" key="3">
    <source>
        <dbReference type="Proteomes" id="UP001066276"/>
    </source>
</evidence>
<feature type="region of interest" description="Disordered" evidence="1">
    <location>
        <begin position="98"/>
        <end position="117"/>
    </location>
</feature>
<evidence type="ECO:0000313" key="2">
    <source>
        <dbReference type="EMBL" id="KAJ1124663.1"/>
    </source>
</evidence>
<accession>A0AAV7PG13</accession>
<gene>
    <name evidence="2" type="ORF">NDU88_003112</name>
</gene>
<comment type="caution">
    <text evidence="2">The sequence shown here is derived from an EMBL/GenBank/DDBJ whole genome shotgun (WGS) entry which is preliminary data.</text>
</comment>
<dbReference type="AlphaFoldDB" id="A0AAV7PG13"/>
<reference evidence="2" key="1">
    <citation type="journal article" date="2022" name="bioRxiv">
        <title>Sequencing and chromosome-scale assembly of the giantPleurodeles waltlgenome.</title>
        <authorList>
            <person name="Brown T."/>
            <person name="Elewa A."/>
            <person name="Iarovenko S."/>
            <person name="Subramanian E."/>
            <person name="Araus A.J."/>
            <person name="Petzold A."/>
            <person name="Susuki M."/>
            <person name="Suzuki K.-i.T."/>
            <person name="Hayashi T."/>
            <person name="Toyoda A."/>
            <person name="Oliveira C."/>
            <person name="Osipova E."/>
            <person name="Leigh N.D."/>
            <person name="Simon A."/>
            <person name="Yun M.H."/>
        </authorList>
    </citation>
    <scope>NUCLEOTIDE SEQUENCE</scope>
    <source>
        <strain evidence="2">20211129_DDA</strain>
        <tissue evidence="2">Liver</tissue>
    </source>
</reference>
<protein>
    <submittedName>
        <fullName evidence="2">Uncharacterized protein</fullName>
    </submittedName>
</protein>
<dbReference type="EMBL" id="JANPWB010000011">
    <property type="protein sequence ID" value="KAJ1124663.1"/>
    <property type="molecule type" value="Genomic_DNA"/>
</dbReference>
<sequence>MACSSPLRSSKTFKQKSVMGRKYTESGGECALVKGLAGSDSPRRLVGGRRGGTRIARRAGASMRQRVASRGRGAAELCAVAAFGRVGAEVRAHAPVSTKRAARSRKQAPLPSVNVGNGGEEVLEERTLEVGARMAARIGDRQEPILILSDSDEDGCWGDFGSELEAGRVEDSPLSAQGDHVQFVPRLVSPMLHKVQHWDV</sequence>
<keyword evidence="3" id="KW-1185">Reference proteome</keyword>
<organism evidence="2 3">
    <name type="scientific">Pleurodeles waltl</name>
    <name type="common">Iberian ribbed newt</name>
    <dbReference type="NCBI Taxonomy" id="8319"/>
    <lineage>
        <taxon>Eukaryota</taxon>
        <taxon>Metazoa</taxon>
        <taxon>Chordata</taxon>
        <taxon>Craniata</taxon>
        <taxon>Vertebrata</taxon>
        <taxon>Euteleostomi</taxon>
        <taxon>Amphibia</taxon>
        <taxon>Batrachia</taxon>
        <taxon>Caudata</taxon>
        <taxon>Salamandroidea</taxon>
        <taxon>Salamandridae</taxon>
        <taxon>Pleurodelinae</taxon>
        <taxon>Pleurodeles</taxon>
    </lineage>
</organism>